<protein>
    <submittedName>
        <fullName evidence="3">Jg19629 protein</fullName>
    </submittedName>
</protein>
<dbReference type="InterPro" id="IPR009721">
    <property type="entry name" value="O-acyltransferase_WSD1_C"/>
</dbReference>
<dbReference type="GO" id="GO:0019432">
    <property type="term" value="P:triglyceride biosynthetic process"/>
    <property type="evidence" value="ECO:0007669"/>
    <property type="project" value="TreeGrafter"/>
</dbReference>
<dbReference type="Proteomes" id="UP000838756">
    <property type="component" value="Unassembled WGS sequence"/>
</dbReference>
<dbReference type="GO" id="GO:0005886">
    <property type="term" value="C:plasma membrane"/>
    <property type="evidence" value="ECO:0007669"/>
    <property type="project" value="TreeGrafter"/>
</dbReference>
<dbReference type="PANTHER" id="PTHR31650">
    <property type="entry name" value="O-ACYLTRANSFERASE (WSD1-LIKE) FAMILY PROTEIN"/>
    <property type="match status" value="1"/>
</dbReference>
<accession>A0A8S4SH20</accession>
<dbReference type="GO" id="GO:0008374">
    <property type="term" value="F:O-acyltransferase activity"/>
    <property type="evidence" value="ECO:0007669"/>
    <property type="project" value="InterPro"/>
</dbReference>
<dbReference type="Pfam" id="PF06974">
    <property type="entry name" value="WS_DGAT_C"/>
    <property type="match status" value="1"/>
</dbReference>
<name>A0A8S4SH20_9NEOP</name>
<dbReference type="EMBL" id="CAKXAJ010026111">
    <property type="protein sequence ID" value="CAH2256670.1"/>
    <property type="molecule type" value="Genomic_DNA"/>
</dbReference>
<dbReference type="PANTHER" id="PTHR31650:SF1">
    <property type="entry name" value="WAX ESTER SYNTHASE_DIACYLGLYCEROL ACYLTRANSFERASE 4-RELATED"/>
    <property type="match status" value="1"/>
</dbReference>
<sequence length="564" mass="63689">MEDLSVIINGSVLYYEEFAVDVDLVNSPYNNMTSPLESAFKSRAAEFGIISGILIAFLINLVMSFEYETMKRKVKIKIESENLLQKSLILLILLLSLPLVVAFLIGASLYKFLCSIIIKRRDKHFAGFLDSFDVFWSLEDDATKSIINVLGIIESQSSQELIEHIKEKLQSIVQNNDTEKLFYRRSEEYGFYYWRKCCYIDSSQYVRVIDVSNVINLSVSDLEEIMTEVSYQPLPFNDEGLFQILVTNQKIKNNDKGNSEYGIIFRIHHAVGDGVALIEFLCQTLADGKDDELITFCMPETYNVSSKKTGADYLNMITKLCEIPGCLIDGILREPDKSSLHGPPLTGKKFYKWVESNDNLFQMVKDIKENVEEANFSDILATALSSGFRDYFRKEIHPAPNNIAVILPIRFPAVKNGRVKLENNFTVSILDLPLGGDLKEIRRRFNRLRNSSDPLTNYYILKLCSVFPKEILTPMFNSNQATMVFSNLPGPKVLRICGGDLKSLVFFVPNKGNTGLGITALCYDGVLRLGAMADSALVSSPDELGIILDGMVKEIRSLHDKYVN</sequence>
<proteinExistence type="predicted"/>
<keyword evidence="1" id="KW-0472">Membrane</keyword>
<keyword evidence="4" id="KW-1185">Reference proteome</keyword>
<organism evidence="3 4">
    <name type="scientific">Pararge aegeria aegeria</name>
    <dbReference type="NCBI Taxonomy" id="348720"/>
    <lineage>
        <taxon>Eukaryota</taxon>
        <taxon>Metazoa</taxon>
        <taxon>Ecdysozoa</taxon>
        <taxon>Arthropoda</taxon>
        <taxon>Hexapoda</taxon>
        <taxon>Insecta</taxon>
        <taxon>Pterygota</taxon>
        <taxon>Neoptera</taxon>
        <taxon>Endopterygota</taxon>
        <taxon>Lepidoptera</taxon>
        <taxon>Glossata</taxon>
        <taxon>Ditrysia</taxon>
        <taxon>Papilionoidea</taxon>
        <taxon>Nymphalidae</taxon>
        <taxon>Satyrinae</taxon>
        <taxon>Satyrini</taxon>
        <taxon>Parargina</taxon>
        <taxon>Pararge</taxon>
    </lineage>
</organism>
<keyword evidence="1" id="KW-0812">Transmembrane</keyword>
<feature type="transmembrane region" description="Helical" evidence="1">
    <location>
        <begin position="88"/>
        <end position="110"/>
    </location>
</feature>
<dbReference type="OrthoDB" id="619536at2759"/>
<evidence type="ECO:0000259" key="2">
    <source>
        <dbReference type="Pfam" id="PF06974"/>
    </source>
</evidence>
<comment type="caution">
    <text evidence="3">The sequence shown here is derived from an EMBL/GenBank/DDBJ whole genome shotgun (WGS) entry which is preliminary data.</text>
</comment>
<gene>
    <name evidence="3" type="primary">jg19629</name>
    <name evidence="3" type="ORF">PAEG_LOCUS22958</name>
</gene>
<feature type="transmembrane region" description="Helical" evidence="1">
    <location>
        <begin position="47"/>
        <end position="67"/>
    </location>
</feature>
<evidence type="ECO:0000313" key="4">
    <source>
        <dbReference type="Proteomes" id="UP000838756"/>
    </source>
</evidence>
<feature type="domain" description="O-acyltransferase WSD1 C-terminal" evidence="2">
    <location>
        <begin position="437"/>
        <end position="545"/>
    </location>
</feature>
<dbReference type="InterPro" id="IPR045034">
    <property type="entry name" value="O-acyltransferase_WSD1-like"/>
</dbReference>
<keyword evidence="1" id="KW-1133">Transmembrane helix</keyword>
<reference evidence="3" key="1">
    <citation type="submission" date="2022-03" db="EMBL/GenBank/DDBJ databases">
        <authorList>
            <person name="Lindestad O."/>
        </authorList>
    </citation>
    <scope>NUCLEOTIDE SEQUENCE</scope>
</reference>
<dbReference type="AlphaFoldDB" id="A0A8S4SH20"/>
<evidence type="ECO:0000256" key="1">
    <source>
        <dbReference type="SAM" id="Phobius"/>
    </source>
</evidence>
<evidence type="ECO:0000313" key="3">
    <source>
        <dbReference type="EMBL" id="CAH2256670.1"/>
    </source>
</evidence>